<comment type="similarity">
    <text evidence="1 7">Belongs to the NAD-dependent glycerol-3-phosphate dehydrogenase family.</text>
</comment>
<dbReference type="InterPro" id="IPR006168">
    <property type="entry name" value="G3P_DH_NAD-dep"/>
</dbReference>
<dbReference type="InterPro" id="IPR036291">
    <property type="entry name" value="NAD(P)-bd_dom_sf"/>
</dbReference>
<evidence type="ECO:0000256" key="8">
    <source>
        <dbReference type="RuleBase" id="RU000439"/>
    </source>
</evidence>
<dbReference type="SUPFAM" id="SSF51735">
    <property type="entry name" value="NAD(P)-binding Rossmann-fold domains"/>
    <property type="match status" value="1"/>
</dbReference>
<evidence type="ECO:0000313" key="12">
    <source>
        <dbReference type="Proteomes" id="UP001165367"/>
    </source>
</evidence>
<sequence>MLNRITIVGSGSWATALVKIFAESKINVSWLVRDAATAAFIRRHGHNPRYLGAASLDLSFIHVTAVQADAIAGSSLVVFAVPSAYLQATLQEHDAALLTGVPVAVSIKGFVPGTGLTPSRFVATQLGRNEEDVVVIGGPCHAEEIANNRNTYLTIAGADQQLVKGLCEQLSCPYVRAIQSLDPAGIEYAAILKNVIAVASGIAQGLLYGENFQAVLVANSMGEASRLIESIEPGTRNLFQSAYFGDLLVTAYSDFSRNRTLGKLIGRGYAVNKALQAMEMVAEGFSASKELERLLKKSALQTPVFNSVYRILHKHANPFNEFKLLERQFS</sequence>
<dbReference type="Pfam" id="PF01210">
    <property type="entry name" value="NAD_Gly3P_dh_N"/>
    <property type="match status" value="1"/>
</dbReference>
<dbReference type="EC" id="1.1.1.94" evidence="8"/>
<evidence type="ECO:0000256" key="6">
    <source>
        <dbReference type="ARBA" id="ARBA00023264"/>
    </source>
</evidence>
<dbReference type="PIRSF" id="PIRSF000114">
    <property type="entry name" value="Glycerol-3-P_dh"/>
    <property type="match status" value="1"/>
</dbReference>
<dbReference type="PRINTS" id="PR00077">
    <property type="entry name" value="GPDHDRGNASE"/>
</dbReference>
<keyword evidence="2" id="KW-0444">Lipid biosynthesis</keyword>
<keyword evidence="3 7" id="KW-0560">Oxidoreductase</keyword>
<dbReference type="PANTHER" id="PTHR11728:SF1">
    <property type="entry name" value="GLYCEROL-3-PHOSPHATE DEHYDROGENASE [NAD(+)] 2, CHLOROPLASTIC"/>
    <property type="match status" value="1"/>
</dbReference>
<evidence type="ECO:0000256" key="5">
    <source>
        <dbReference type="ARBA" id="ARBA00023209"/>
    </source>
</evidence>
<dbReference type="Pfam" id="PF07479">
    <property type="entry name" value="NAD_Gly3P_dh_C"/>
    <property type="match status" value="1"/>
</dbReference>
<accession>A0ABS9KST1</accession>
<dbReference type="InterPro" id="IPR006109">
    <property type="entry name" value="G3P_DH_NAD-dep_C"/>
</dbReference>
<evidence type="ECO:0000259" key="10">
    <source>
        <dbReference type="Pfam" id="PF07479"/>
    </source>
</evidence>
<dbReference type="Gene3D" id="3.40.50.720">
    <property type="entry name" value="NAD(P)-binding Rossmann-like Domain"/>
    <property type="match status" value="1"/>
</dbReference>
<comment type="caution">
    <text evidence="11">The sequence shown here is derived from an EMBL/GenBank/DDBJ whole genome shotgun (WGS) entry which is preliminary data.</text>
</comment>
<evidence type="ECO:0000256" key="4">
    <source>
        <dbReference type="ARBA" id="ARBA00023098"/>
    </source>
</evidence>
<comment type="catalytic activity">
    <reaction evidence="8">
        <text>sn-glycerol 3-phosphate + NADP(+) = dihydroxyacetone phosphate + NADPH + H(+)</text>
        <dbReference type="Rhea" id="RHEA:11096"/>
        <dbReference type="ChEBI" id="CHEBI:15378"/>
        <dbReference type="ChEBI" id="CHEBI:57597"/>
        <dbReference type="ChEBI" id="CHEBI:57642"/>
        <dbReference type="ChEBI" id="CHEBI:57783"/>
        <dbReference type="ChEBI" id="CHEBI:58349"/>
        <dbReference type="EC" id="1.1.1.94"/>
    </reaction>
</comment>
<dbReference type="InterPro" id="IPR008927">
    <property type="entry name" value="6-PGluconate_DH-like_C_sf"/>
</dbReference>
<protein>
    <recommendedName>
        <fullName evidence="8">Glycerol-3-phosphate dehydrogenase</fullName>
        <ecNumber evidence="8">1.1.1.94</ecNumber>
    </recommendedName>
</protein>
<keyword evidence="6" id="KW-1208">Phospholipid metabolism</keyword>
<evidence type="ECO:0000256" key="2">
    <source>
        <dbReference type="ARBA" id="ARBA00022516"/>
    </source>
</evidence>
<dbReference type="SUPFAM" id="SSF48179">
    <property type="entry name" value="6-phosphogluconate dehydrogenase C-terminal domain-like"/>
    <property type="match status" value="1"/>
</dbReference>
<organism evidence="11 12">
    <name type="scientific">Terrimonas ginsenosidimutans</name>
    <dbReference type="NCBI Taxonomy" id="2908004"/>
    <lineage>
        <taxon>Bacteria</taxon>
        <taxon>Pseudomonadati</taxon>
        <taxon>Bacteroidota</taxon>
        <taxon>Chitinophagia</taxon>
        <taxon>Chitinophagales</taxon>
        <taxon>Chitinophagaceae</taxon>
        <taxon>Terrimonas</taxon>
    </lineage>
</organism>
<evidence type="ECO:0000256" key="3">
    <source>
        <dbReference type="ARBA" id="ARBA00023002"/>
    </source>
</evidence>
<dbReference type="InterPro" id="IPR013328">
    <property type="entry name" value="6PGD_dom2"/>
</dbReference>
<keyword evidence="7" id="KW-0520">NAD</keyword>
<evidence type="ECO:0000259" key="9">
    <source>
        <dbReference type="Pfam" id="PF01210"/>
    </source>
</evidence>
<gene>
    <name evidence="11" type="ORF">LZZ85_13730</name>
</gene>
<dbReference type="RefSeq" id="WP_237872639.1">
    <property type="nucleotide sequence ID" value="NZ_JAKLTR010000008.1"/>
</dbReference>
<keyword evidence="12" id="KW-1185">Reference proteome</keyword>
<name>A0ABS9KST1_9BACT</name>
<keyword evidence="4" id="KW-0443">Lipid metabolism</keyword>
<reference evidence="11" key="1">
    <citation type="submission" date="2022-01" db="EMBL/GenBank/DDBJ databases">
        <authorList>
            <person name="Jo J.-H."/>
            <person name="Im W.-T."/>
        </authorList>
    </citation>
    <scope>NUCLEOTIDE SEQUENCE</scope>
    <source>
        <strain evidence="11">NA20</strain>
    </source>
</reference>
<evidence type="ECO:0000256" key="7">
    <source>
        <dbReference type="RuleBase" id="RU000437"/>
    </source>
</evidence>
<dbReference type="InterPro" id="IPR011128">
    <property type="entry name" value="G3P_DH_NAD-dep_N"/>
</dbReference>
<keyword evidence="5" id="KW-0594">Phospholipid biosynthesis</keyword>
<dbReference type="PROSITE" id="PS00957">
    <property type="entry name" value="NAD_G3PDH"/>
    <property type="match status" value="1"/>
</dbReference>
<feature type="domain" description="Glycerol-3-phosphate dehydrogenase NAD-dependent N-terminal" evidence="9">
    <location>
        <begin position="5"/>
        <end position="162"/>
    </location>
</feature>
<proteinExistence type="inferred from homology"/>
<dbReference type="Proteomes" id="UP001165367">
    <property type="component" value="Unassembled WGS sequence"/>
</dbReference>
<evidence type="ECO:0000256" key="1">
    <source>
        <dbReference type="ARBA" id="ARBA00011009"/>
    </source>
</evidence>
<dbReference type="Gene3D" id="1.10.1040.10">
    <property type="entry name" value="N-(1-d-carboxylethyl)-l-norvaline Dehydrogenase, domain 2"/>
    <property type="match status" value="1"/>
</dbReference>
<dbReference type="PANTHER" id="PTHR11728">
    <property type="entry name" value="GLYCEROL-3-PHOSPHATE DEHYDROGENASE"/>
    <property type="match status" value="1"/>
</dbReference>
<evidence type="ECO:0000313" key="11">
    <source>
        <dbReference type="EMBL" id="MCG2615355.1"/>
    </source>
</evidence>
<dbReference type="EMBL" id="JAKLTR010000008">
    <property type="protein sequence ID" value="MCG2615355.1"/>
    <property type="molecule type" value="Genomic_DNA"/>
</dbReference>
<feature type="domain" description="Glycerol-3-phosphate dehydrogenase NAD-dependent C-terminal" evidence="10">
    <location>
        <begin position="182"/>
        <end position="318"/>
    </location>
</feature>